<organism evidence="2 3">
    <name type="scientific">Cladophialophora carrionii</name>
    <dbReference type="NCBI Taxonomy" id="86049"/>
    <lineage>
        <taxon>Eukaryota</taxon>
        <taxon>Fungi</taxon>
        <taxon>Dikarya</taxon>
        <taxon>Ascomycota</taxon>
        <taxon>Pezizomycotina</taxon>
        <taxon>Eurotiomycetes</taxon>
        <taxon>Chaetothyriomycetidae</taxon>
        <taxon>Chaetothyriales</taxon>
        <taxon>Herpotrichiellaceae</taxon>
        <taxon>Cladophialophora</taxon>
    </lineage>
</organism>
<dbReference type="AlphaFoldDB" id="A0A1C1CX24"/>
<dbReference type="eggNOG" id="ENOG502QQEE">
    <property type="taxonomic scope" value="Eukaryota"/>
</dbReference>
<sequence>MAAPTSRPSSPLLPAFGIRDLNSPPSSLGLVQISRRQYDNTIQSQPDATLTYIDLDDGEIITVGSSYELSQRLEEPVASSTYRGRSPVSTWRPWPNAVEDKPNKIHIFDIRRTSGSLAVWRDHEAYSSKSLRKQDASSPTVSRSTSPSASEPQPLASTSGIQPVQTKDDLTAALADLRINHGPSASCASSETPKLHHTQDEPAPDLDNALNAVFTGLESHLGPLADILEATASGLRKIAEKTREADSTPVENVLNGFHSIVTEIGQLGKEFLATLDEELEKNRSRKSIGDPSEAERQQLPPKFPSRHGTPSPRPDPQADDESVAKKVSFVDTTPAVPPPSKPEVAPSKLVNQEEPGRETRTFTLPPVPMSFATLGRGLRQKCVVELPPPCPRPSLMTTFAPSARQDTAKDSIIDSQPSDSDVLTRYPPLPSLRKAASVSGLRARPEATSRYQPRLSTTSALSRYPSIGQFEQQSRMSSRSGPSTKPRDTSDSGLDWTFPPRIPKKRDDYKKPTAEDADDDDVVVAEPPAIIATKSTNPIPQVKDYFANVDGVSAEHQDALKSRPASSYPPPPPGAWPEQKMDNRSAPTADGDKPSTAGGPEVVATTQEQISSGLSSRISSPVSETYNRAPIFPKKSQTVSGTNPAARLNGPFDPLAHIPVLQPRPLRSQPDLSVPKLPSMGARYKPSAFPDAFPRRSQTVHYTDRYRPRHGPYEYTRPNLWENHVKVNHSTSTLPTALSRPRPWSFYPEATQPSQGPPFRGPAHPETKLSTFPAIRPVQSMSGLRPEAGKNPQPFTSRYVPPAASPPQQVSTPTQMHPANAVPVPPPKPISHPVPAAAPGAWGSTVTSPSRSSSIRSPGPPAFTQRHGRSGISPQATLASKAVDECVRQLKAMGFGGDPHELARLNVYAGAAAGDVEAAIEMIEEDREAARALETSSQVGQAGSVRDVGRDFDAGENPWED</sequence>
<evidence type="ECO:0000256" key="1">
    <source>
        <dbReference type="SAM" id="MobiDB-lite"/>
    </source>
</evidence>
<comment type="caution">
    <text evidence="2">The sequence shown here is derived from an EMBL/GenBank/DDBJ whole genome shotgun (WGS) entry which is preliminary data.</text>
</comment>
<reference evidence="3" key="1">
    <citation type="submission" date="2015-07" db="EMBL/GenBank/DDBJ databases">
        <authorList>
            <person name="Teixeira M.M."/>
            <person name="Souza R.C."/>
            <person name="Almeida L.G."/>
            <person name="Vicente V.A."/>
            <person name="de Hoog S."/>
            <person name="Bocca A.L."/>
            <person name="de Almeida S.R."/>
            <person name="Vasconcelos A.T."/>
            <person name="Felipe M.S."/>
        </authorList>
    </citation>
    <scope>NUCLEOTIDE SEQUENCE [LARGE SCALE GENOMIC DNA]</scope>
    <source>
        <strain evidence="3">KSF</strain>
    </source>
</reference>
<feature type="region of interest" description="Disordered" evidence="1">
    <location>
        <begin position="281"/>
        <end position="366"/>
    </location>
</feature>
<feature type="compositionally biased region" description="Basic and acidic residues" evidence="1">
    <location>
        <begin position="505"/>
        <end position="514"/>
    </location>
</feature>
<feature type="compositionally biased region" description="Polar residues" evidence="1">
    <location>
        <begin position="806"/>
        <end position="817"/>
    </location>
</feature>
<protein>
    <submittedName>
        <fullName evidence="2">Uncharacterized protein</fullName>
    </submittedName>
</protein>
<dbReference type="EMBL" id="LGRB01000008">
    <property type="protein sequence ID" value="OCT53072.1"/>
    <property type="molecule type" value="Genomic_DNA"/>
</dbReference>
<evidence type="ECO:0000313" key="3">
    <source>
        <dbReference type="Proteomes" id="UP000094526"/>
    </source>
</evidence>
<evidence type="ECO:0000313" key="2">
    <source>
        <dbReference type="EMBL" id="OCT53072.1"/>
    </source>
</evidence>
<feature type="compositionally biased region" description="Low complexity" evidence="1">
    <location>
        <begin position="611"/>
        <end position="623"/>
    </location>
</feature>
<feature type="compositionally biased region" description="Polar residues" evidence="1">
    <location>
        <begin position="469"/>
        <end position="483"/>
    </location>
</feature>
<feature type="compositionally biased region" description="Polar residues" evidence="1">
    <location>
        <begin position="449"/>
        <end position="461"/>
    </location>
</feature>
<feature type="region of interest" description="Disordered" evidence="1">
    <location>
        <begin position="555"/>
        <end position="650"/>
    </location>
</feature>
<name>A0A1C1CX24_9EURO</name>
<feature type="compositionally biased region" description="Low complexity" evidence="1">
    <location>
        <begin position="136"/>
        <end position="150"/>
    </location>
</feature>
<feature type="region of interest" description="Disordered" evidence="1">
    <location>
        <begin position="128"/>
        <end position="165"/>
    </location>
</feature>
<dbReference type="VEuPathDB" id="FungiDB:CLCR_09546"/>
<feature type="compositionally biased region" description="Polar residues" evidence="1">
    <location>
        <begin position="155"/>
        <end position="165"/>
    </location>
</feature>
<feature type="region of interest" description="Disordered" evidence="1">
    <location>
        <begin position="930"/>
        <end position="961"/>
    </location>
</feature>
<feature type="compositionally biased region" description="Pro residues" evidence="1">
    <location>
        <begin position="823"/>
        <end position="832"/>
    </location>
</feature>
<dbReference type="VEuPathDB" id="FungiDB:G647_04410"/>
<feature type="compositionally biased region" description="Low complexity" evidence="1">
    <location>
        <begin position="833"/>
        <end position="857"/>
    </location>
</feature>
<dbReference type="Proteomes" id="UP000094526">
    <property type="component" value="Unassembled WGS sequence"/>
</dbReference>
<dbReference type="OrthoDB" id="193499at2759"/>
<keyword evidence="3" id="KW-1185">Reference proteome</keyword>
<gene>
    <name evidence="2" type="ORF">CLCR_09546</name>
</gene>
<proteinExistence type="predicted"/>
<feature type="region of interest" description="Disordered" evidence="1">
    <location>
        <begin position="733"/>
        <end position="875"/>
    </location>
</feature>
<dbReference type="STRING" id="86049.A0A1C1CX24"/>
<feature type="region of interest" description="Disordered" evidence="1">
    <location>
        <begin position="389"/>
        <end position="524"/>
    </location>
</feature>
<accession>A0A1C1CX24</accession>
<feature type="region of interest" description="Disordered" evidence="1">
    <location>
        <begin position="182"/>
        <end position="204"/>
    </location>
</feature>